<sequence length="70" mass="7873">MCSSQHGSPWIVLSDFNVSRSVGESIGGCFRISGAMEEFNDCLQSLELDDLRFSGFLHTWCNKRSNDILK</sequence>
<name>A0AAE0A097_9ROSI</name>
<evidence type="ECO:0000313" key="1">
    <source>
        <dbReference type="EMBL" id="KAK3198345.1"/>
    </source>
</evidence>
<dbReference type="EMBL" id="JANJYJ010000007">
    <property type="protein sequence ID" value="KAK3198345.1"/>
    <property type="molecule type" value="Genomic_DNA"/>
</dbReference>
<proteinExistence type="predicted"/>
<comment type="caution">
    <text evidence="1">The sequence shown here is derived from an EMBL/GenBank/DDBJ whole genome shotgun (WGS) entry which is preliminary data.</text>
</comment>
<dbReference type="Proteomes" id="UP001281410">
    <property type="component" value="Unassembled WGS sequence"/>
</dbReference>
<protein>
    <recommendedName>
        <fullName evidence="3">Endonuclease/exonuclease/phosphatase domain-containing protein</fullName>
    </recommendedName>
</protein>
<evidence type="ECO:0008006" key="3">
    <source>
        <dbReference type="Google" id="ProtNLM"/>
    </source>
</evidence>
<dbReference type="AlphaFoldDB" id="A0AAE0A097"/>
<gene>
    <name evidence="1" type="ORF">Dsin_021760</name>
</gene>
<keyword evidence="2" id="KW-1185">Reference proteome</keyword>
<organism evidence="1 2">
    <name type="scientific">Dipteronia sinensis</name>
    <dbReference type="NCBI Taxonomy" id="43782"/>
    <lineage>
        <taxon>Eukaryota</taxon>
        <taxon>Viridiplantae</taxon>
        <taxon>Streptophyta</taxon>
        <taxon>Embryophyta</taxon>
        <taxon>Tracheophyta</taxon>
        <taxon>Spermatophyta</taxon>
        <taxon>Magnoliopsida</taxon>
        <taxon>eudicotyledons</taxon>
        <taxon>Gunneridae</taxon>
        <taxon>Pentapetalae</taxon>
        <taxon>rosids</taxon>
        <taxon>malvids</taxon>
        <taxon>Sapindales</taxon>
        <taxon>Sapindaceae</taxon>
        <taxon>Hippocastanoideae</taxon>
        <taxon>Acereae</taxon>
        <taxon>Dipteronia</taxon>
    </lineage>
</organism>
<reference evidence="1" key="1">
    <citation type="journal article" date="2023" name="Plant J.">
        <title>Genome sequences and population genomics provide insights into the demographic history, inbreeding, and mutation load of two 'living fossil' tree species of Dipteronia.</title>
        <authorList>
            <person name="Feng Y."/>
            <person name="Comes H.P."/>
            <person name="Chen J."/>
            <person name="Zhu S."/>
            <person name="Lu R."/>
            <person name="Zhang X."/>
            <person name="Li P."/>
            <person name="Qiu J."/>
            <person name="Olsen K.M."/>
            <person name="Qiu Y."/>
        </authorList>
    </citation>
    <scope>NUCLEOTIDE SEQUENCE</scope>
    <source>
        <strain evidence="1">NBL</strain>
    </source>
</reference>
<evidence type="ECO:0000313" key="2">
    <source>
        <dbReference type="Proteomes" id="UP001281410"/>
    </source>
</evidence>
<accession>A0AAE0A097</accession>